<dbReference type="PROSITE" id="PS50110">
    <property type="entry name" value="RESPONSE_REGULATORY"/>
    <property type="match status" value="1"/>
</dbReference>
<keyword evidence="5" id="KW-1185">Reference proteome</keyword>
<dbReference type="RefSeq" id="WP_140590866.1">
    <property type="nucleotide sequence ID" value="NZ_VFRR01000043.1"/>
</dbReference>
<dbReference type="InterPro" id="IPR001789">
    <property type="entry name" value="Sig_transdc_resp-reg_receiver"/>
</dbReference>
<dbReference type="SMART" id="SM00448">
    <property type="entry name" value="REC"/>
    <property type="match status" value="1"/>
</dbReference>
<organism evidence="4 5">
    <name type="scientific">Maribrevibacterium harenarium</name>
    <dbReference type="NCBI Taxonomy" id="2589817"/>
    <lineage>
        <taxon>Bacteria</taxon>
        <taxon>Pseudomonadati</taxon>
        <taxon>Pseudomonadota</taxon>
        <taxon>Gammaproteobacteria</taxon>
        <taxon>Oceanospirillales</taxon>
        <taxon>Oceanospirillaceae</taxon>
        <taxon>Maribrevibacterium</taxon>
    </lineage>
</organism>
<dbReference type="AlphaFoldDB" id="A0A501WJY5"/>
<dbReference type="Proteomes" id="UP000315901">
    <property type="component" value="Unassembled WGS sequence"/>
</dbReference>
<evidence type="ECO:0000256" key="2">
    <source>
        <dbReference type="PROSITE-ProRule" id="PRU00169"/>
    </source>
</evidence>
<name>A0A501WJY5_9GAMM</name>
<evidence type="ECO:0000313" key="4">
    <source>
        <dbReference type="EMBL" id="TPE47351.1"/>
    </source>
</evidence>
<evidence type="ECO:0000313" key="5">
    <source>
        <dbReference type="Proteomes" id="UP000315901"/>
    </source>
</evidence>
<sequence>MSQLDNVAKLTTALGEYFKSTPLTIAVVDDMPLARQSLKRSMANISAKDVHLFNSAESMLSAWKSRHFDIILCDLNLPGKNGAWLLNQAKELKLMDCSDIFFMISGETRSKAINGLLTLSPDEYIIKPYNEVLLYRRLKRNLEKRDNYISLMTALKVGTHYRILLEDQLEKNRPTELGAAKSYRAVGDALLDLNMYDESLKLYRDASKRFQGTHNEWAQLGYATALNHTNNKAEAIETYTKMLTSTNNPLRIHAALAECYKDVGNMELALESAYEVFKEASHDLLIAEQVANLAKAAGKHAVAEEACYRIVRLTKRQADDIGKRLCDHLLACGEIIINGQDPIYDYSIVKRFQASLHEMRELKHVSPAELSNSYKAEIQYCVSQNKLDAASVARGRWFRLIDAGKAQAFTKAQQYTLDKLLGLYNKPALAA</sequence>
<feature type="modified residue" description="4-aspartylphosphate" evidence="2">
    <location>
        <position position="74"/>
    </location>
</feature>
<dbReference type="EMBL" id="VFRR01000043">
    <property type="protein sequence ID" value="TPE47351.1"/>
    <property type="molecule type" value="Genomic_DNA"/>
</dbReference>
<keyword evidence="1 2" id="KW-0597">Phosphoprotein</keyword>
<dbReference type="Pfam" id="PF00072">
    <property type="entry name" value="Response_reg"/>
    <property type="match status" value="1"/>
</dbReference>
<proteinExistence type="predicted"/>
<accession>A0A501WJY5</accession>
<protein>
    <submittedName>
        <fullName evidence="4">Response regulator</fullName>
    </submittedName>
</protein>
<dbReference type="GO" id="GO:0000160">
    <property type="term" value="P:phosphorelay signal transduction system"/>
    <property type="evidence" value="ECO:0007669"/>
    <property type="project" value="InterPro"/>
</dbReference>
<feature type="domain" description="Response regulatory" evidence="3">
    <location>
        <begin position="24"/>
        <end position="142"/>
    </location>
</feature>
<comment type="caution">
    <text evidence="4">The sequence shown here is derived from an EMBL/GenBank/DDBJ whole genome shotgun (WGS) entry which is preliminary data.</text>
</comment>
<dbReference type="OrthoDB" id="7298659at2"/>
<dbReference type="Gene3D" id="1.25.40.10">
    <property type="entry name" value="Tetratricopeptide repeat domain"/>
    <property type="match status" value="1"/>
</dbReference>
<dbReference type="InterPro" id="IPR050595">
    <property type="entry name" value="Bact_response_regulator"/>
</dbReference>
<dbReference type="PANTHER" id="PTHR44591:SF21">
    <property type="entry name" value="TWO-COMPONENT RESPONSE REGULATOR"/>
    <property type="match status" value="1"/>
</dbReference>
<dbReference type="SUPFAM" id="SSF48452">
    <property type="entry name" value="TPR-like"/>
    <property type="match status" value="1"/>
</dbReference>
<reference evidence="4 5" key="1">
    <citation type="submission" date="2019-06" db="EMBL/GenBank/DDBJ databases">
        <title>A novel bacterium of genus Marinomonas, isolated from coastal sand.</title>
        <authorList>
            <person name="Huang H."/>
            <person name="Mo K."/>
            <person name="Hu Y."/>
        </authorList>
    </citation>
    <scope>NUCLEOTIDE SEQUENCE [LARGE SCALE GENOMIC DNA]</scope>
    <source>
        <strain evidence="4 5">HB171799</strain>
    </source>
</reference>
<evidence type="ECO:0000256" key="1">
    <source>
        <dbReference type="ARBA" id="ARBA00022553"/>
    </source>
</evidence>
<dbReference type="SUPFAM" id="SSF52172">
    <property type="entry name" value="CheY-like"/>
    <property type="match status" value="1"/>
</dbReference>
<evidence type="ECO:0000259" key="3">
    <source>
        <dbReference type="PROSITE" id="PS50110"/>
    </source>
</evidence>
<dbReference type="Gene3D" id="3.40.50.2300">
    <property type="match status" value="1"/>
</dbReference>
<dbReference type="InterPro" id="IPR011006">
    <property type="entry name" value="CheY-like_superfamily"/>
</dbReference>
<dbReference type="InterPro" id="IPR011990">
    <property type="entry name" value="TPR-like_helical_dom_sf"/>
</dbReference>
<dbReference type="PANTHER" id="PTHR44591">
    <property type="entry name" value="STRESS RESPONSE REGULATOR PROTEIN 1"/>
    <property type="match status" value="1"/>
</dbReference>
<gene>
    <name evidence="4" type="ORF">FJM67_14730</name>
</gene>